<dbReference type="PANTHER" id="PTHR43489">
    <property type="entry name" value="ISOMERASE"/>
    <property type="match status" value="1"/>
</dbReference>
<keyword evidence="6 7" id="KW-0413">Isomerase</keyword>
<evidence type="ECO:0000313" key="11">
    <source>
        <dbReference type="Proteomes" id="UP000601435"/>
    </source>
</evidence>
<dbReference type="OrthoDB" id="4214675at2759"/>
<dbReference type="InterPro" id="IPR026040">
    <property type="entry name" value="HyI-like"/>
</dbReference>
<dbReference type="AlphaFoldDB" id="A0A812R6H9"/>
<evidence type="ECO:0000256" key="2">
    <source>
        <dbReference type="ARBA" id="ARBA00002968"/>
    </source>
</evidence>
<dbReference type="Pfam" id="PF01261">
    <property type="entry name" value="AP_endonuc_2"/>
    <property type="match status" value="1"/>
</dbReference>
<dbReference type="PIRSF" id="PIRSF006241">
    <property type="entry name" value="HyI"/>
    <property type="match status" value="1"/>
</dbReference>
<feature type="active site" description="Proton donor/acceptor" evidence="8">
    <location>
        <position position="144"/>
    </location>
</feature>
<name>A0A812R6H9_9DINO</name>
<comment type="function">
    <text evidence="2 7">Catalyzes the reversible isomerization between hydroxypyruvate and 2-hydroxy-3-oxopropanoate (also termed tartronate semialdehyde).</text>
</comment>
<evidence type="ECO:0000256" key="5">
    <source>
        <dbReference type="ARBA" id="ARBA00017985"/>
    </source>
</evidence>
<dbReference type="InterPro" id="IPR013022">
    <property type="entry name" value="Xyl_isomerase-like_TIM-brl"/>
</dbReference>
<evidence type="ECO:0000256" key="6">
    <source>
        <dbReference type="ARBA" id="ARBA00023235"/>
    </source>
</evidence>
<dbReference type="EMBL" id="CAJNJA010018364">
    <property type="protein sequence ID" value="CAE7421283.1"/>
    <property type="molecule type" value="Genomic_DNA"/>
</dbReference>
<gene>
    <name evidence="10" type="primary">hyi</name>
    <name evidence="10" type="ORF">SNEC2469_LOCUS11561</name>
</gene>
<comment type="caution">
    <text evidence="10">The sequence shown here is derived from an EMBL/GenBank/DDBJ whole genome shotgun (WGS) entry which is preliminary data.</text>
</comment>
<dbReference type="Proteomes" id="UP000601435">
    <property type="component" value="Unassembled WGS sequence"/>
</dbReference>
<comment type="catalytic activity">
    <reaction evidence="1 7">
        <text>3-hydroxypyruvate = 2-hydroxy-3-oxopropanoate</text>
        <dbReference type="Rhea" id="RHEA:11952"/>
        <dbReference type="ChEBI" id="CHEBI:17180"/>
        <dbReference type="ChEBI" id="CHEBI:57978"/>
        <dbReference type="EC" id="5.3.1.22"/>
    </reaction>
</comment>
<comment type="similarity">
    <text evidence="3 7">Belongs to the hyi family.</text>
</comment>
<evidence type="ECO:0000256" key="1">
    <source>
        <dbReference type="ARBA" id="ARBA00000476"/>
    </source>
</evidence>
<sequence length="277" mass="30512">MAASRRGFSANLAMLFQEVPFLDRLKRARAAGFAAVEISTPELFSHPPEHVASALQEECLKCVLFNMPAGDWTAGERGLAAGASREDFERSLDITVDYAVRLACPRVHCLAGLCSENTCDETYQQNLERAVRVLGPIGVEVVIEPINQRSMPGYHLSSLPHAAAIIRSVSANLPPELRGGRSGATGGLKLLFDFFHCQIMHGDLTTNLRKYGDLIGHVQVAGVPDRAEPDDRQEINFPHLLQHVLRGELAYTGHVGLEYHPRRTTEEGLAWLEKLPE</sequence>
<dbReference type="EC" id="5.3.1.22" evidence="4 7"/>
<evidence type="ECO:0000259" key="9">
    <source>
        <dbReference type="Pfam" id="PF01261"/>
    </source>
</evidence>
<dbReference type="InterPro" id="IPR050417">
    <property type="entry name" value="Sugar_Epim/Isomerase"/>
</dbReference>
<keyword evidence="11" id="KW-1185">Reference proteome</keyword>
<dbReference type="InterPro" id="IPR036237">
    <property type="entry name" value="Xyl_isomerase-like_sf"/>
</dbReference>
<evidence type="ECO:0000256" key="7">
    <source>
        <dbReference type="PIRNR" id="PIRNR006241"/>
    </source>
</evidence>
<dbReference type="GO" id="GO:0046487">
    <property type="term" value="P:glyoxylate metabolic process"/>
    <property type="evidence" value="ECO:0007669"/>
    <property type="project" value="TreeGrafter"/>
</dbReference>
<organism evidence="10 11">
    <name type="scientific">Symbiodinium necroappetens</name>
    <dbReference type="NCBI Taxonomy" id="1628268"/>
    <lineage>
        <taxon>Eukaryota</taxon>
        <taxon>Sar</taxon>
        <taxon>Alveolata</taxon>
        <taxon>Dinophyceae</taxon>
        <taxon>Suessiales</taxon>
        <taxon>Symbiodiniaceae</taxon>
        <taxon>Symbiodinium</taxon>
    </lineage>
</organism>
<dbReference type="Gene3D" id="3.20.20.150">
    <property type="entry name" value="Divalent-metal-dependent TIM barrel enzymes"/>
    <property type="match status" value="1"/>
</dbReference>
<dbReference type="PANTHER" id="PTHR43489:SF6">
    <property type="entry name" value="HYDROXYPYRUVATE ISOMERASE-RELATED"/>
    <property type="match status" value="1"/>
</dbReference>
<reference evidence="10" key="1">
    <citation type="submission" date="2021-02" db="EMBL/GenBank/DDBJ databases">
        <authorList>
            <person name="Dougan E. K."/>
            <person name="Rhodes N."/>
            <person name="Thang M."/>
            <person name="Chan C."/>
        </authorList>
    </citation>
    <scope>NUCLEOTIDE SEQUENCE</scope>
</reference>
<evidence type="ECO:0000256" key="8">
    <source>
        <dbReference type="PIRSR" id="PIRSR006241-50"/>
    </source>
</evidence>
<evidence type="ECO:0000313" key="10">
    <source>
        <dbReference type="EMBL" id="CAE7421283.1"/>
    </source>
</evidence>
<evidence type="ECO:0000256" key="4">
    <source>
        <dbReference type="ARBA" id="ARBA00012570"/>
    </source>
</evidence>
<evidence type="ECO:0000256" key="3">
    <source>
        <dbReference type="ARBA" id="ARBA00005962"/>
    </source>
</evidence>
<feature type="domain" description="Xylose isomerase-like TIM barrel" evidence="9">
    <location>
        <begin position="26"/>
        <end position="274"/>
    </location>
</feature>
<protein>
    <recommendedName>
        <fullName evidence="5 7">Putative hydroxypyruvate isomerase</fullName>
        <ecNumber evidence="4 7">5.3.1.22</ecNumber>
    </recommendedName>
</protein>
<dbReference type="SUPFAM" id="SSF51658">
    <property type="entry name" value="Xylose isomerase-like"/>
    <property type="match status" value="1"/>
</dbReference>
<feature type="active site" description="Proton donor/acceptor" evidence="8">
    <location>
        <position position="258"/>
    </location>
</feature>
<proteinExistence type="inferred from homology"/>
<dbReference type="GO" id="GO:0008903">
    <property type="term" value="F:hydroxypyruvate isomerase activity"/>
    <property type="evidence" value="ECO:0007669"/>
    <property type="project" value="UniProtKB-EC"/>
</dbReference>
<accession>A0A812R6H9</accession>